<dbReference type="InterPro" id="IPR015421">
    <property type="entry name" value="PyrdxlP-dep_Trfase_major"/>
</dbReference>
<evidence type="ECO:0000313" key="4">
    <source>
        <dbReference type="EMBL" id="MFD2618033.1"/>
    </source>
</evidence>
<comment type="cofactor">
    <cofactor evidence="1">
        <name>pyridoxal 5'-phosphate</name>
        <dbReference type="ChEBI" id="CHEBI:597326"/>
    </cofactor>
</comment>
<dbReference type="PIRSF" id="PIRSF005572">
    <property type="entry name" value="NifS"/>
    <property type="match status" value="1"/>
</dbReference>
<dbReference type="InterPro" id="IPR015424">
    <property type="entry name" value="PyrdxlP-dep_Trfase"/>
</dbReference>
<dbReference type="Pfam" id="PF00266">
    <property type="entry name" value="Aminotran_5"/>
    <property type="match status" value="1"/>
</dbReference>
<evidence type="ECO:0000313" key="5">
    <source>
        <dbReference type="Proteomes" id="UP001597458"/>
    </source>
</evidence>
<dbReference type="RefSeq" id="WP_141190172.1">
    <property type="nucleotide sequence ID" value="NZ_JBHUMR010000014.1"/>
</dbReference>
<sequence length="381" mass="42044">MIYFDNSATTKPYPEALDTFLKVAQNYYANPSSIHRLGSQSEELLKRSRQQAANLLQVSDKEIIFTSGGSEGNNLAIKGIANYFKDRGKHIITTEIEHASSYLACKQLEKEGYEVTYLPVDSEGKISFEQLKQSLRKDTILVTLIHVNNEVGSIQPISEVADLLKDKPTTLLHVDHVQGVGKVPLDLSQGKIDLCTISGHKFHGPKGTGLLYIRHGVNLSPLFAGGSQEQGRRAGTENLPGITAMVKALRMTLEFKKTHFSELKRHKEKLIQGLSTIEGITIHTPKNGSAPHIINISIKGLKAEVLVHALEEKEVYVSTKSACSSKDQQASRILLAMGVSDSDAKQAIRLSLSYQTTAEEVDQFLKILKTQVADLRQVMRS</sequence>
<dbReference type="InterPro" id="IPR000192">
    <property type="entry name" value="Aminotrans_V_dom"/>
</dbReference>
<dbReference type="Gene3D" id="3.90.1150.10">
    <property type="entry name" value="Aspartate Aminotransferase, domain 1"/>
    <property type="match status" value="1"/>
</dbReference>
<dbReference type="EMBL" id="JBHUMR010000014">
    <property type="protein sequence ID" value="MFD2618033.1"/>
    <property type="molecule type" value="Genomic_DNA"/>
</dbReference>
<keyword evidence="5" id="KW-1185">Reference proteome</keyword>
<dbReference type="SUPFAM" id="SSF53383">
    <property type="entry name" value="PLP-dependent transferases"/>
    <property type="match status" value="1"/>
</dbReference>
<dbReference type="InterPro" id="IPR015422">
    <property type="entry name" value="PyrdxlP-dep_Trfase_small"/>
</dbReference>
<keyword evidence="2" id="KW-0663">Pyridoxal phosphate</keyword>
<name>A0ABW5PSZ1_9BACI</name>
<evidence type="ECO:0000259" key="3">
    <source>
        <dbReference type="Pfam" id="PF00266"/>
    </source>
</evidence>
<protein>
    <submittedName>
        <fullName evidence="4">Cysteine desulfurase family protein</fullName>
    </submittedName>
</protein>
<dbReference type="InterPro" id="IPR016454">
    <property type="entry name" value="Cysteine_dSase"/>
</dbReference>
<feature type="domain" description="Aminotransferase class V" evidence="3">
    <location>
        <begin position="2"/>
        <end position="364"/>
    </location>
</feature>
<accession>A0ABW5PSZ1</accession>
<reference evidence="5" key="1">
    <citation type="journal article" date="2019" name="Int. J. Syst. Evol. Microbiol.">
        <title>The Global Catalogue of Microorganisms (GCM) 10K type strain sequencing project: providing services to taxonomists for standard genome sequencing and annotation.</title>
        <authorList>
            <consortium name="The Broad Institute Genomics Platform"/>
            <consortium name="The Broad Institute Genome Sequencing Center for Infectious Disease"/>
            <person name="Wu L."/>
            <person name="Ma J."/>
        </authorList>
    </citation>
    <scope>NUCLEOTIDE SEQUENCE [LARGE SCALE GENOMIC DNA]</scope>
    <source>
        <strain evidence="5">TISTR 2241</strain>
    </source>
</reference>
<proteinExistence type="predicted"/>
<comment type="caution">
    <text evidence="4">The sequence shown here is derived from an EMBL/GenBank/DDBJ whole genome shotgun (WGS) entry which is preliminary data.</text>
</comment>
<evidence type="ECO:0000256" key="2">
    <source>
        <dbReference type="ARBA" id="ARBA00022898"/>
    </source>
</evidence>
<dbReference type="Proteomes" id="UP001597458">
    <property type="component" value="Unassembled WGS sequence"/>
</dbReference>
<evidence type="ECO:0000256" key="1">
    <source>
        <dbReference type="ARBA" id="ARBA00001933"/>
    </source>
</evidence>
<dbReference type="PANTHER" id="PTHR11601">
    <property type="entry name" value="CYSTEINE DESULFURYLASE FAMILY MEMBER"/>
    <property type="match status" value="1"/>
</dbReference>
<gene>
    <name evidence="4" type="ORF">ACFSTF_12010</name>
</gene>
<organism evidence="4 5">
    <name type="scientific">Terrilactibacillus laevilacticus</name>
    <dbReference type="NCBI Taxonomy" id="1380157"/>
    <lineage>
        <taxon>Bacteria</taxon>
        <taxon>Bacillati</taxon>
        <taxon>Bacillota</taxon>
        <taxon>Bacilli</taxon>
        <taxon>Bacillales</taxon>
        <taxon>Bacillaceae</taxon>
        <taxon>Terrilactibacillus</taxon>
    </lineage>
</organism>
<dbReference type="PANTHER" id="PTHR11601:SF50">
    <property type="entry name" value="CYSTEINE DESULFURASE ISCS 2-RELATED"/>
    <property type="match status" value="1"/>
</dbReference>
<dbReference type="Gene3D" id="3.40.640.10">
    <property type="entry name" value="Type I PLP-dependent aspartate aminotransferase-like (Major domain)"/>
    <property type="match status" value="1"/>
</dbReference>
<dbReference type="NCBIfam" id="NF002806">
    <property type="entry name" value="PRK02948.1"/>
    <property type="match status" value="1"/>
</dbReference>